<organism evidence="6 7">
    <name type="scientific">Emticicia oligotrophica (strain DSM 17448 / CIP 109782 / MTCC 6937 / GPTSA100-15)</name>
    <dbReference type="NCBI Taxonomy" id="929562"/>
    <lineage>
        <taxon>Bacteria</taxon>
        <taxon>Pseudomonadati</taxon>
        <taxon>Bacteroidota</taxon>
        <taxon>Cytophagia</taxon>
        <taxon>Cytophagales</taxon>
        <taxon>Leadbetterellaceae</taxon>
        <taxon>Emticicia</taxon>
    </lineage>
</organism>
<protein>
    <submittedName>
        <fullName evidence="6">NLP/P60 protein</fullName>
    </submittedName>
</protein>
<reference evidence="6 7" key="1">
    <citation type="submission" date="2011-07" db="EMBL/GenBank/DDBJ databases">
        <title>The complete genome of chromosome of Emticicia oligotrophica DSM 17448.</title>
        <authorList>
            <consortium name="US DOE Joint Genome Institute (JGI-PGF)"/>
            <person name="Lucas S."/>
            <person name="Han J."/>
            <person name="Lapidus A."/>
            <person name="Bruce D."/>
            <person name="Goodwin L."/>
            <person name="Pitluck S."/>
            <person name="Peters L."/>
            <person name="Kyrpides N."/>
            <person name="Mavromatis K."/>
            <person name="Ivanova N."/>
            <person name="Ovchinnikova G."/>
            <person name="Teshima H."/>
            <person name="Detter J.C."/>
            <person name="Tapia R."/>
            <person name="Han C."/>
            <person name="Land M."/>
            <person name="Hauser L."/>
            <person name="Markowitz V."/>
            <person name="Cheng J.-F."/>
            <person name="Hugenholtz P."/>
            <person name="Woyke T."/>
            <person name="Wu D."/>
            <person name="Tindall B."/>
            <person name="Pomrenke H."/>
            <person name="Brambilla E."/>
            <person name="Klenk H.-P."/>
            <person name="Eisen J.A."/>
        </authorList>
    </citation>
    <scope>NUCLEOTIDE SEQUENCE [LARGE SCALE GENOMIC DNA]</scope>
    <source>
        <strain evidence="6 7">DSM 17448</strain>
    </source>
</reference>
<dbReference type="EMBL" id="CP002961">
    <property type="protein sequence ID" value="AFK04812.1"/>
    <property type="molecule type" value="Genomic_DNA"/>
</dbReference>
<feature type="domain" description="NlpC/P60" evidence="5">
    <location>
        <begin position="39"/>
        <end position="165"/>
    </location>
</feature>
<dbReference type="PROSITE" id="PS51257">
    <property type="entry name" value="PROKAR_LIPOPROTEIN"/>
    <property type="match status" value="1"/>
</dbReference>
<name>A0ABM5N5Q0_EMTOG</name>
<evidence type="ECO:0000313" key="6">
    <source>
        <dbReference type="EMBL" id="AFK04812.1"/>
    </source>
</evidence>
<dbReference type="InterPro" id="IPR038765">
    <property type="entry name" value="Papain-like_cys_pep_sf"/>
</dbReference>
<dbReference type="Proteomes" id="UP000002875">
    <property type="component" value="Chromosome"/>
</dbReference>
<dbReference type="SUPFAM" id="SSF54001">
    <property type="entry name" value="Cysteine proteinases"/>
    <property type="match status" value="1"/>
</dbReference>
<gene>
    <name evidence="6" type="ordered locus">Emtol_3686</name>
</gene>
<evidence type="ECO:0000259" key="5">
    <source>
        <dbReference type="PROSITE" id="PS51935"/>
    </source>
</evidence>
<keyword evidence="2" id="KW-0645">Protease</keyword>
<dbReference type="Gene3D" id="3.90.1720.10">
    <property type="entry name" value="endopeptidase domain like (from Nostoc punctiforme)"/>
    <property type="match status" value="1"/>
</dbReference>
<evidence type="ECO:0000256" key="2">
    <source>
        <dbReference type="ARBA" id="ARBA00022670"/>
    </source>
</evidence>
<dbReference type="PANTHER" id="PTHR47053">
    <property type="entry name" value="MUREIN DD-ENDOPEPTIDASE MEPH-RELATED"/>
    <property type="match status" value="1"/>
</dbReference>
<accession>A0ABM5N5Q0</accession>
<keyword evidence="3" id="KW-0378">Hydrolase</keyword>
<keyword evidence="4" id="KW-0788">Thiol protease</keyword>
<sequence>MLIPRKYISLITIVLTLLFVSSCKATHSKKIEPSLVKEHIFTKKIIQIARNYKGVPYKSGGNDIRGLDCSGLICLVYKEIGIKLPRTSWQQSDFFPAINLPNIQKGDLVFFVTIGSDISHAGIVTEVISEDNIRFIHASTSKGVIEDNMMTNYWKSRFARVCRPTYPNTLAP</sequence>
<evidence type="ECO:0000256" key="1">
    <source>
        <dbReference type="ARBA" id="ARBA00007074"/>
    </source>
</evidence>
<evidence type="ECO:0000313" key="7">
    <source>
        <dbReference type="Proteomes" id="UP000002875"/>
    </source>
</evidence>
<dbReference type="Pfam" id="PF00877">
    <property type="entry name" value="NLPC_P60"/>
    <property type="match status" value="1"/>
</dbReference>
<dbReference type="InterPro" id="IPR000064">
    <property type="entry name" value="NLP_P60_dom"/>
</dbReference>
<evidence type="ECO:0000256" key="4">
    <source>
        <dbReference type="ARBA" id="ARBA00022807"/>
    </source>
</evidence>
<dbReference type="InterPro" id="IPR051202">
    <property type="entry name" value="Peptidase_C40"/>
</dbReference>
<dbReference type="RefSeq" id="WP_015030501.1">
    <property type="nucleotide sequence ID" value="NC_018748.1"/>
</dbReference>
<dbReference type="PANTHER" id="PTHR47053:SF1">
    <property type="entry name" value="MUREIN DD-ENDOPEPTIDASE MEPH-RELATED"/>
    <property type="match status" value="1"/>
</dbReference>
<keyword evidence="7" id="KW-1185">Reference proteome</keyword>
<proteinExistence type="inferred from homology"/>
<evidence type="ECO:0000256" key="3">
    <source>
        <dbReference type="ARBA" id="ARBA00022801"/>
    </source>
</evidence>
<dbReference type="PROSITE" id="PS51935">
    <property type="entry name" value="NLPC_P60"/>
    <property type="match status" value="1"/>
</dbReference>
<comment type="similarity">
    <text evidence="1">Belongs to the peptidase C40 family.</text>
</comment>